<comment type="caution">
    <text evidence="1">The sequence shown here is derived from an EMBL/GenBank/DDBJ whole genome shotgun (WGS) entry which is preliminary data.</text>
</comment>
<accession>A0A392W8A0</accession>
<proteinExistence type="predicted"/>
<dbReference type="EMBL" id="LXQA011416912">
    <property type="protein sequence ID" value="MCI96526.1"/>
    <property type="molecule type" value="Genomic_DNA"/>
</dbReference>
<sequence>MVMKDCVATDYVYRNMNEPKRWLLKVYEAYVVTVLDAD</sequence>
<dbReference type="Proteomes" id="UP000265520">
    <property type="component" value="Unassembled WGS sequence"/>
</dbReference>
<name>A0A392W8A0_9FABA</name>
<feature type="non-terminal residue" evidence="1">
    <location>
        <position position="38"/>
    </location>
</feature>
<reference evidence="1 2" key="1">
    <citation type="journal article" date="2018" name="Front. Plant Sci.">
        <title>Red Clover (Trifolium pratense) and Zigzag Clover (T. medium) - A Picture of Genomic Similarities and Differences.</title>
        <authorList>
            <person name="Dluhosova J."/>
            <person name="Istvanek J."/>
            <person name="Nedelnik J."/>
            <person name="Repkova J."/>
        </authorList>
    </citation>
    <scope>NUCLEOTIDE SEQUENCE [LARGE SCALE GENOMIC DNA]</scope>
    <source>
        <strain evidence="2">cv. 10/8</strain>
        <tissue evidence="1">Leaf</tissue>
    </source>
</reference>
<protein>
    <submittedName>
        <fullName evidence="1">Uncharacterized protein</fullName>
    </submittedName>
</protein>
<evidence type="ECO:0000313" key="1">
    <source>
        <dbReference type="EMBL" id="MCI96526.1"/>
    </source>
</evidence>
<keyword evidence="2" id="KW-1185">Reference proteome</keyword>
<organism evidence="1 2">
    <name type="scientific">Trifolium medium</name>
    <dbReference type="NCBI Taxonomy" id="97028"/>
    <lineage>
        <taxon>Eukaryota</taxon>
        <taxon>Viridiplantae</taxon>
        <taxon>Streptophyta</taxon>
        <taxon>Embryophyta</taxon>
        <taxon>Tracheophyta</taxon>
        <taxon>Spermatophyta</taxon>
        <taxon>Magnoliopsida</taxon>
        <taxon>eudicotyledons</taxon>
        <taxon>Gunneridae</taxon>
        <taxon>Pentapetalae</taxon>
        <taxon>rosids</taxon>
        <taxon>fabids</taxon>
        <taxon>Fabales</taxon>
        <taxon>Fabaceae</taxon>
        <taxon>Papilionoideae</taxon>
        <taxon>50 kb inversion clade</taxon>
        <taxon>NPAAA clade</taxon>
        <taxon>Hologalegina</taxon>
        <taxon>IRL clade</taxon>
        <taxon>Trifolieae</taxon>
        <taxon>Trifolium</taxon>
    </lineage>
</organism>
<evidence type="ECO:0000313" key="2">
    <source>
        <dbReference type="Proteomes" id="UP000265520"/>
    </source>
</evidence>
<dbReference type="AlphaFoldDB" id="A0A392W8A0"/>